<dbReference type="Proteomes" id="UP000183758">
    <property type="component" value="Unassembled WGS sequence"/>
</dbReference>
<evidence type="ECO:0000256" key="1">
    <source>
        <dbReference type="SAM" id="Phobius"/>
    </source>
</evidence>
<name>A0A1J5I261_9BACT</name>
<dbReference type="AlphaFoldDB" id="A0A1J5I261"/>
<accession>A0A1J5I261</accession>
<dbReference type="InterPro" id="IPR013783">
    <property type="entry name" value="Ig-like_fold"/>
</dbReference>
<evidence type="ECO:0000313" key="2">
    <source>
        <dbReference type="EMBL" id="OIP85296.1"/>
    </source>
</evidence>
<keyword evidence="1" id="KW-0812">Transmembrane</keyword>
<organism evidence="2 3">
    <name type="scientific">Candidatus Roizmanbacteria bacterium CG2_30_33_16</name>
    <dbReference type="NCBI Taxonomy" id="1805340"/>
    <lineage>
        <taxon>Bacteria</taxon>
        <taxon>Candidatus Roizmaniibacteriota</taxon>
    </lineage>
</organism>
<protein>
    <recommendedName>
        <fullName evidence="4">HTH cro/C1-type domain-containing protein</fullName>
    </recommendedName>
</protein>
<dbReference type="EMBL" id="MNZM01000030">
    <property type="protein sequence ID" value="OIP85296.1"/>
    <property type="molecule type" value="Genomic_DNA"/>
</dbReference>
<proteinExistence type="predicted"/>
<dbReference type="Gene3D" id="2.60.40.10">
    <property type="entry name" value="Immunoglobulins"/>
    <property type="match status" value="1"/>
</dbReference>
<gene>
    <name evidence="2" type="ORF">AUK04_01285</name>
</gene>
<dbReference type="InterPro" id="IPR050400">
    <property type="entry name" value="Bact_Cytoskel_RodZ"/>
</dbReference>
<keyword evidence="1" id="KW-1133">Transmembrane helix</keyword>
<dbReference type="Gene3D" id="1.10.260.40">
    <property type="entry name" value="lambda repressor-like DNA-binding domains"/>
    <property type="match status" value="1"/>
</dbReference>
<keyword evidence="1" id="KW-0472">Membrane</keyword>
<sequence>MLSVGEILKKERLRLQIPLEQVEKETRIRLKFIEAIENNQWKTFSSHIYITGIIKTYSNYLQLNSDKMLAFFRREYEKIDDVRFKRRISSRYLTPQTKQVVKIVTIILVLIFVGYFTLQVRNYLLPPNVIIIAPTQNVFYREDKIKVLGKTEKEALIMVRGERVYPNLEGEFEFQYPLKPGNNEVKIEVTGANGKKTIVNKSYIKKQ</sequence>
<dbReference type="PANTHER" id="PTHR34475:SF1">
    <property type="entry name" value="CYTOSKELETON PROTEIN RODZ"/>
    <property type="match status" value="1"/>
</dbReference>
<dbReference type="Pfam" id="PF13413">
    <property type="entry name" value="HTH_25"/>
    <property type="match status" value="1"/>
</dbReference>
<dbReference type="GO" id="GO:0003677">
    <property type="term" value="F:DNA binding"/>
    <property type="evidence" value="ECO:0007669"/>
    <property type="project" value="InterPro"/>
</dbReference>
<evidence type="ECO:0008006" key="4">
    <source>
        <dbReference type="Google" id="ProtNLM"/>
    </source>
</evidence>
<evidence type="ECO:0000313" key="3">
    <source>
        <dbReference type="Proteomes" id="UP000183758"/>
    </source>
</evidence>
<dbReference type="PANTHER" id="PTHR34475">
    <property type="match status" value="1"/>
</dbReference>
<dbReference type="InterPro" id="IPR010982">
    <property type="entry name" value="Lambda_DNA-bd_dom_sf"/>
</dbReference>
<comment type="caution">
    <text evidence="2">The sequence shown here is derived from an EMBL/GenBank/DDBJ whole genome shotgun (WGS) entry which is preliminary data.</text>
</comment>
<reference evidence="2 3" key="1">
    <citation type="journal article" date="2016" name="Environ. Microbiol.">
        <title>Genomic resolution of a cold subsurface aquifer community provides metabolic insights for novel microbes adapted to high CO concentrations.</title>
        <authorList>
            <person name="Probst A.J."/>
            <person name="Castelle C.J."/>
            <person name="Singh A."/>
            <person name="Brown C.T."/>
            <person name="Anantharaman K."/>
            <person name="Sharon I."/>
            <person name="Hug L.A."/>
            <person name="Burstein D."/>
            <person name="Emerson J.B."/>
            <person name="Thomas B.C."/>
            <person name="Banfield J.F."/>
        </authorList>
    </citation>
    <scope>NUCLEOTIDE SEQUENCE [LARGE SCALE GENOMIC DNA]</scope>
    <source>
        <strain evidence="2">CG2_30_33_16</strain>
    </source>
</reference>
<feature type="transmembrane region" description="Helical" evidence="1">
    <location>
        <begin position="100"/>
        <end position="118"/>
    </location>
</feature>